<evidence type="ECO:0000313" key="2">
    <source>
        <dbReference type="EMBL" id="ACV07395.1"/>
    </source>
</evidence>
<dbReference type="KEGG" id="kse:Ksed_24300"/>
<evidence type="ECO:0000256" key="1">
    <source>
        <dbReference type="SAM" id="MobiDB-lite"/>
    </source>
</evidence>
<organism evidence="2 3">
    <name type="scientific">Kytococcus sedentarius (strain ATCC 14392 / DSM 20547 / JCM 11482 / CCUG 33030 / NBRC 15357 / NCTC 11040 / CCM 314 / 541)</name>
    <name type="common">Micrococcus sedentarius</name>
    <dbReference type="NCBI Taxonomy" id="478801"/>
    <lineage>
        <taxon>Bacteria</taxon>
        <taxon>Bacillati</taxon>
        <taxon>Actinomycetota</taxon>
        <taxon>Actinomycetes</taxon>
        <taxon>Micrococcales</taxon>
        <taxon>Kytococcaceae</taxon>
        <taxon>Kytococcus</taxon>
    </lineage>
</organism>
<sequence length="288" mass="29767">MLGESAHCADRGNPNDHQGAFMRRAVPLLVSLCLVLSACTADGEESATSETSPSPSESTSPSPPSESSPSSESIPSPPSTSSDGAAEPSPQGPNDGARLLAGPTTLGPGKHDILKGTSFGQVQVDVTCEGTEDVQVLLGSEPFTCPDAETISFMVEATPGDTSLIVVVPEGSKVGYTVSARPAEELLDPEEEFLSGMSGEFDEREASPTNFFSQSGPTVRFAAQCSGTGQIEVVLLGRELETVGTPRTIPCNTGRRDFTLRAPGKTTGYRVNTPAGQGSFDVAVLSAS</sequence>
<accession>C7NFN7</accession>
<dbReference type="EMBL" id="CP001686">
    <property type="protein sequence ID" value="ACV07395.1"/>
    <property type="molecule type" value="Genomic_DNA"/>
</dbReference>
<dbReference type="HOGENOM" id="CLU_965713_0_0_11"/>
<dbReference type="Proteomes" id="UP000006666">
    <property type="component" value="Chromosome"/>
</dbReference>
<reference evidence="2 3" key="1">
    <citation type="journal article" date="2009" name="Stand. Genomic Sci.">
        <title>Complete genome sequence of Kytococcus sedentarius type strain (541).</title>
        <authorList>
            <person name="Sims D."/>
            <person name="Brettin T."/>
            <person name="Detter J.C."/>
            <person name="Han C."/>
            <person name="Lapidus A."/>
            <person name="Copeland A."/>
            <person name="Glavina Del Rio T."/>
            <person name="Nolan M."/>
            <person name="Chen F."/>
            <person name="Lucas S."/>
            <person name="Tice H."/>
            <person name="Cheng J.F."/>
            <person name="Bruce D."/>
            <person name="Goodwin L."/>
            <person name="Pitluck S."/>
            <person name="Ovchinnikova G."/>
            <person name="Pati A."/>
            <person name="Ivanova N."/>
            <person name="Mavrommatis K."/>
            <person name="Chen A."/>
            <person name="Palaniappan K."/>
            <person name="D'haeseleer P."/>
            <person name="Chain P."/>
            <person name="Bristow J."/>
            <person name="Eisen J.A."/>
            <person name="Markowitz V."/>
            <person name="Hugenholtz P."/>
            <person name="Schneider S."/>
            <person name="Goker M."/>
            <person name="Pukall R."/>
            <person name="Kyrpides N.C."/>
            <person name="Klenk H.P."/>
        </authorList>
    </citation>
    <scope>NUCLEOTIDE SEQUENCE [LARGE SCALE GENOMIC DNA]</scope>
    <source>
        <strain evidence="3">ATCC 14392 / DSM 20547 / JCM 11482 / CCUG 33030 / NBRC 15357 / NCTC 11040 / CCM 314 / 541</strain>
    </source>
</reference>
<evidence type="ECO:0000313" key="3">
    <source>
        <dbReference type="Proteomes" id="UP000006666"/>
    </source>
</evidence>
<keyword evidence="3" id="KW-1185">Reference proteome</keyword>
<gene>
    <name evidence="2" type="ordered locus">Ksed_24300</name>
</gene>
<feature type="compositionally biased region" description="Low complexity" evidence="1">
    <location>
        <begin position="67"/>
        <end position="82"/>
    </location>
</feature>
<name>C7NFN7_KYTSD</name>
<proteinExistence type="predicted"/>
<protein>
    <submittedName>
        <fullName evidence="2">Uncharacterized protein</fullName>
    </submittedName>
</protein>
<dbReference type="AlphaFoldDB" id="C7NFN7"/>
<feature type="region of interest" description="Disordered" evidence="1">
    <location>
        <begin position="41"/>
        <end position="112"/>
    </location>
</feature>
<feature type="compositionally biased region" description="Low complexity" evidence="1">
    <location>
        <begin position="48"/>
        <end position="60"/>
    </location>
</feature>